<evidence type="ECO:0000256" key="4">
    <source>
        <dbReference type="RuleBase" id="RU363120"/>
    </source>
</evidence>
<keyword evidence="3 4" id="KW-0650">Protein phosphatase inhibitor</keyword>
<sequence>MAIDRSEQAAGTDEMQAQHACTHTRAHLTESIRSMPVINSDRTCAVRSQWREALTGFPVILAEWRRVVACFSVGRDLLVFESYGLLLMKTCMIHEDIIAEKFLQFGDTCKCCPCQLNNFLKKETLSSSILFHGMDENVLSPFLLLIMRSEVSGEVPEDLAEGLSVEKQQEQQLMNKLAAQGRLPARPASSFLQKKLQQRKFFDSGDYAMDKDRSKQAVPGRLPHPMAAPVAVAAPVARSPSVGATEPVSPDAETNLQIPRPDTVPQRKASIINPTVHCKLSPMPHVQHHDGQPTQLPSME</sequence>
<keyword evidence="7" id="KW-1185">Reference proteome</keyword>
<protein>
    <recommendedName>
        <fullName evidence="8">cAMP-regulated phosphoprotein/endosulfine region</fullName>
    </recommendedName>
</protein>
<dbReference type="EMBL" id="JAVFWL010000001">
    <property type="protein sequence ID" value="KAK6725554.1"/>
    <property type="molecule type" value="Genomic_DNA"/>
</dbReference>
<proteinExistence type="inferred from homology"/>
<dbReference type="PANTHER" id="PTHR10358">
    <property type="entry name" value="ENDOSULFINE"/>
    <property type="match status" value="1"/>
</dbReference>
<name>A0ABR1BGA6_NECAM</name>
<dbReference type="Proteomes" id="UP001303046">
    <property type="component" value="Unassembled WGS sequence"/>
</dbReference>
<reference evidence="6 7" key="1">
    <citation type="submission" date="2023-08" db="EMBL/GenBank/DDBJ databases">
        <title>A Necator americanus chromosomal reference genome.</title>
        <authorList>
            <person name="Ilik V."/>
            <person name="Petrzelkova K.J."/>
            <person name="Pardy F."/>
            <person name="Fuh T."/>
            <person name="Niatou-Singa F.S."/>
            <person name="Gouil Q."/>
            <person name="Baker L."/>
            <person name="Ritchie M.E."/>
            <person name="Jex A.R."/>
            <person name="Gazzola D."/>
            <person name="Li H."/>
            <person name="Toshio Fujiwara R."/>
            <person name="Zhan B."/>
            <person name="Aroian R.V."/>
            <person name="Pafco B."/>
            <person name="Schwarz E.M."/>
        </authorList>
    </citation>
    <scope>NUCLEOTIDE SEQUENCE [LARGE SCALE GENOMIC DNA]</scope>
    <source>
        <strain evidence="6 7">Aroian</strain>
        <tissue evidence="6">Whole animal</tissue>
    </source>
</reference>
<evidence type="ECO:0008006" key="8">
    <source>
        <dbReference type="Google" id="ProtNLM"/>
    </source>
</evidence>
<keyword evidence="4" id="KW-0963">Cytoplasm</keyword>
<comment type="similarity">
    <text evidence="1 4">Belongs to the endosulfine family.</text>
</comment>
<evidence type="ECO:0000256" key="2">
    <source>
        <dbReference type="ARBA" id="ARBA00022776"/>
    </source>
</evidence>
<evidence type="ECO:0000256" key="1">
    <source>
        <dbReference type="ARBA" id="ARBA00010520"/>
    </source>
</evidence>
<comment type="caution">
    <text evidence="6">The sequence shown here is derived from an EMBL/GenBank/DDBJ whole genome shotgun (WGS) entry which is preliminary data.</text>
</comment>
<feature type="region of interest" description="Disordered" evidence="5">
    <location>
        <begin position="240"/>
        <end position="261"/>
    </location>
</feature>
<evidence type="ECO:0000256" key="5">
    <source>
        <dbReference type="SAM" id="MobiDB-lite"/>
    </source>
</evidence>
<accession>A0ABR1BGA6</accession>
<keyword evidence="4" id="KW-0132">Cell division</keyword>
<dbReference type="Pfam" id="PF04667">
    <property type="entry name" value="Endosulfine"/>
    <property type="match status" value="1"/>
</dbReference>
<comment type="subcellular location">
    <subcellularLocation>
        <location evidence="4">Cytoplasm</location>
    </subcellularLocation>
</comment>
<evidence type="ECO:0000313" key="7">
    <source>
        <dbReference type="Proteomes" id="UP001303046"/>
    </source>
</evidence>
<organism evidence="6 7">
    <name type="scientific">Necator americanus</name>
    <name type="common">Human hookworm</name>
    <dbReference type="NCBI Taxonomy" id="51031"/>
    <lineage>
        <taxon>Eukaryota</taxon>
        <taxon>Metazoa</taxon>
        <taxon>Ecdysozoa</taxon>
        <taxon>Nematoda</taxon>
        <taxon>Chromadorea</taxon>
        <taxon>Rhabditida</taxon>
        <taxon>Rhabditina</taxon>
        <taxon>Rhabditomorpha</taxon>
        <taxon>Strongyloidea</taxon>
        <taxon>Ancylostomatidae</taxon>
        <taxon>Bunostominae</taxon>
        <taxon>Necator</taxon>
    </lineage>
</organism>
<keyword evidence="2 4" id="KW-0498">Mitosis</keyword>
<evidence type="ECO:0000313" key="6">
    <source>
        <dbReference type="EMBL" id="KAK6725554.1"/>
    </source>
</evidence>
<dbReference type="PANTHER" id="PTHR10358:SF6">
    <property type="entry name" value="ENDOSULFINE, ISOFORM A"/>
    <property type="match status" value="1"/>
</dbReference>
<keyword evidence="4" id="KW-0131">Cell cycle</keyword>
<comment type="function">
    <text evidence="4">Protein phosphatase inhibitor that specifically inhibits protein phosphatase 2A (PP2A) during mitosis.</text>
</comment>
<gene>
    <name evidence="6" type="primary">Necator_chrI.g207</name>
    <name evidence="6" type="ORF">RB195_004086</name>
</gene>
<evidence type="ECO:0000256" key="3">
    <source>
        <dbReference type="ARBA" id="ARBA00023272"/>
    </source>
</evidence>
<dbReference type="InterPro" id="IPR006760">
    <property type="entry name" value="Endosulphine"/>
</dbReference>